<name>A0A382MBJ5_9ZZZZ</name>
<dbReference type="AlphaFoldDB" id="A0A382MBJ5"/>
<evidence type="ECO:0000313" key="1">
    <source>
        <dbReference type="EMBL" id="SVC45425.1"/>
    </source>
</evidence>
<reference evidence="1" key="1">
    <citation type="submission" date="2018-05" db="EMBL/GenBank/DDBJ databases">
        <authorList>
            <person name="Lanie J.A."/>
            <person name="Ng W.-L."/>
            <person name="Kazmierczak K.M."/>
            <person name="Andrzejewski T.M."/>
            <person name="Davidsen T.M."/>
            <person name="Wayne K.J."/>
            <person name="Tettelin H."/>
            <person name="Glass J.I."/>
            <person name="Rusch D."/>
            <person name="Podicherti R."/>
            <person name="Tsui H.-C.T."/>
            <person name="Winkler M.E."/>
        </authorList>
    </citation>
    <scope>NUCLEOTIDE SEQUENCE</scope>
</reference>
<accession>A0A382MBJ5</accession>
<dbReference type="EMBL" id="UINC01092115">
    <property type="protein sequence ID" value="SVC45425.1"/>
    <property type="molecule type" value="Genomic_DNA"/>
</dbReference>
<sequence length="82" mass="9310">MQKMKKAPPIDSSPCKRTSLWMLIPVLVLLFACEEPTRRYLKARSPEELKTGAYDMCGRDYIVLSYEDDTALVECLAPLKGN</sequence>
<protein>
    <submittedName>
        <fullName evidence="1">Uncharacterized protein</fullName>
    </submittedName>
</protein>
<gene>
    <name evidence="1" type="ORF">METZ01_LOCUS298279</name>
</gene>
<dbReference type="PROSITE" id="PS51257">
    <property type="entry name" value="PROKAR_LIPOPROTEIN"/>
    <property type="match status" value="1"/>
</dbReference>
<organism evidence="1">
    <name type="scientific">marine metagenome</name>
    <dbReference type="NCBI Taxonomy" id="408172"/>
    <lineage>
        <taxon>unclassified sequences</taxon>
        <taxon>metagenomes</taxon>
        <taxon>ecological metagenomes</taxon>
    </lineage>
</organism>
<proteinExistence type="predicted"/>